<feature type="transmembrane region" description="Helical" evidence="8">
    <location>
        <begin position="395"/>
        <end position="415"/>
    </location>
</feature>
<feature type="transmembrane region" description="Helical" evidence="8">
    <location>
        <begin position="72"/>
        <end position="96"/>
    </location>
</feature>
<reference evidence="9 10" key="1">
    <citation type="submission" date="2018-05" db="EMBL/GenBank/DDBJ databases">
        <title>Genomic Encyclopedia of Type Strains, Phase IV (KMG-IV): sequencing the most valuable type-strain genomes for metagenomic binning, comparative biology and taxonomic classification.</title>
        <authorList>
            <person name="Goeker M."/>
        </authorList>
    </citation>
    <scope>NUCLEOTIDE SEQUENCE [LARGE SCALE GENOMIC DNA]</scope>
    <source>
        <strain evidence="9 10">DSM 24906</strain>
    </source>
</reference>
<dbReference type="GO" id="GO:0015293">
    <property type="term" value="F:symporter activity"/>
    <property type="evidence" value="ECO:0007669"/>
    <property type="project" value="InterPro"/>
</dbReference>
<name>A0AA45C6E2_9BACT</name>
<dbReference type="PANTHER" id="PTHR42865">
    <property type="entry name" value="PROTON/GLUTAMATE-ASPARTATE SYMPORTER"/>
    <property type="match status" value="1"/>
</dbReference>
<dbReference type="FunFam" id="1.10.3860.10:FF:000004">
    <property type="entry name" value="L-cystine transporter tcyP"/>
    <property type="match status" value="1"/>
</dbReference>
<evidence type="ECO:0000256" key="4">
    <source>
        <dbReference type="ARBA" id="ARBA00022692"/>
    </source>
</evidence>
<feature type="transmembrane region" description="Helical" evidence="8">
    <location>
        <begin position="6"/>
        <end position="22"/>
    </location>
</feature>
<feature type="transmembrane region" description="Helical" evidence="8">
    <location>
        <begin position="185"/>
        <end position="204"/>
    </location>
</feature>
<feature type="transmembrane region" description="Helical" evidence="8">
    <location>
        <begin position="371"/>
        <end position="389"/>
    </location>
</feature>
<comment type="subcellular location">
    <subcellularLocation>
        <location evidence="1">Membrane</location>
        <topology evidence="1">Multi-pass membrane protein</topology>
    </subcellularLocation>
</comment>
<dbReference type="Proteomes" id="UP000245921">
    <property type="component" value="Unassembled WGS sequence"/>
</dbReference>
<gene>
    <name evidence="9" type="ORF">C7380_11033</name>
</gene>
<accession>A0AA45C6E2</accession>
<feature type="transmembrane region" description="Helical" evidence="8">
    <location>
        <begin position="225"/>
        <end position="245"/>
    </location>
</feature>
<dbReference type="PANTHER" id="PTHR42865:SF5">
    <property type="entry name" value="L-CYSTINE TRANSPORTER TCYP"/>
    <property type="match status" value="1"/>
</dbReference>
<dbReference type="Pfam" id="PF00375">
    <property type="entry name" value="SDF"/>
    <property type="match status" value="1"/>
</dbReference>
<dbReference type="EMBL" id="QGGI01000010">
    <property type="protein sequence ID" value="PWJ92040.1"/>
    <property type="molecule type" value="Genomic_DNA"/>
</dbReference>
<evidence type="ECO:0000256" key="5">
    <source>
        <dbReference type="ARBA" id="ARBA00022970"/>
    </source>
</evidence>
<dbReference type="InterPro" id="IPR036458">
    <property type="entry name" value="Na:dicarbo_symporter_sf"/>
</dbReference>
<organism evidence="9 10">
    <name type="scientific">Oceanotoga teriensis</name>
    <dbReference type="NCBI Taxonomy" id="515440"/>
    <lineage>
        <taxon>Bacteria</taxon>
        <taxon>Thermotogati</taxon>
        <taxon>Thermotogota</taxon>
        <taxon>Thermotogae</taxon>
        <taxon>Petrotogales</taxon>
        <taxon>Petrotogaceae</taxon>
        <taxon>Oceanotoga</taxon>
    </lineage>
</organism>
<evidence type="ECO:0000256" key="8">
    <source>
        <dbReference type="SAM" id="Phobius"/>
    </source>
</evidence>
<keyword evidence="6 8" id="KW-1133">Transmembrane helix</keyword>
<dbReference type="GO" id="GO:0005886">
    <property type="term" value="C:plasma membrane"/>
    <property type="evidence" value="ECO:0007669"/>
    <property type="project" value="TreeGrafter"/>
</dbReference>
<dbReference type="SUPFAM" id="SSF118215">
    <property type="entry name" value="Proton glutamate symport protein"/>
    <property type="match status" value="1"/>
</dbReference>
<evidence type="ECO:0008006" key="11">
    <source>
        <dbReference type="Google" id="ProtNLM"/>
    </source>
</evidence>
<dbReference type="AlphaFoldDB" id="A0AA45C6E2"/>
<sequence>MNTSLIILNILIMAFFIFIIYKMQKKHVSFSKRVFLALGLGIVFGAVLQFIYGSDSEVLKQSVNWFNIVGNGYVRLLKMIVMPLIMVSITTAIINLEDGKSLGKFGGYVIGFLVLTAGIAAVVGVFTAVSFGLSAEGLQAGQAELARGEVLQSGLENLNKVPLTQRLTELIPDNPFLDMTGARSSSTIAVVIFSTFVGISVLGLKRKKPDIAEKFRVGFNVLHDVVMRMVTIILRLTPFGVLALMTKVTALSDYQSIVRLGKFVLASYVAIIIMFIIHLIFLMIFGLNPKHYLKKSLPVLTFAFTSRTSAGTIPLNIEAQTKKLGVSEAIANLSASFGASIGQNGCAAIYPAMLAVMIAPTQGINPLNPSFLIPLIVIIVISSFGVAGVGGGATFAALIVLSAMDLPVALVGLLISIEPLIDMGRTALNVSGSMLSGILSSRVLKQLDLDLYNKEVIEEDV</sequence>
<evidence type="ECO:0000256" key="7">
    <source>
        <dbReference type="ARBA" id="ARBA00023136"/>
    </source>
</evidence>
<evidence type="ECO:0000256" key="2">
    <source>
        <dbReference type="ARBA" id="ARBA00006148"/>
    </source>
</evidence>
<protein>
    <recommendedName>
        <fullName evidence="11">L-cystine transporter</fullName>
    </recommendedName>
</protein>
<evidence type="ECO:0000256" key="6">
    <source>
        <dbReference type="ARBA" id="ARBA00022989"/>
    </source>
</evidence>
<keyword evidence="3" id="KW-0813">Transport</keyword>
<keyword evidence="10" id="KW-1185">Reference proteome</keyword>
<evidence type="ECO:0000313" key="10">
    <source>
        <dbReference type="Proteomes" id="UP000245921"/>
    </source>
</evidence>
<evidence type="ECO:0000256" key="1">
    <source>
        <dbReference type="ARBA" id="ARBA00004141"/>
    </source>
</evidence>
<dbReference type="GO" id="GO:0015184">
    <property type="term" value="F:L-cystine transmembrane transporter activity"/>
    <property type="evidence" value="ECO:0007669"/>
    <property type="project" value="TreeGrafter"/>
</dbReference>
<feature type="transmembrane region" description="Helical" evidence="8">
    <location>
        <begin position="34"/>
        <end position="52"/>
    </location>
</feature>
<evidence type="ECO:0000313" key="9">
    <source>
        <dbReference type="EMBL" id="PWJ92040.1"/>
    </source>
</evidence>
<dbReference type="InterPro" id="IPR001991">
    <property type="entry name" value="Na-dicarboxylate_symporter"/>
</dbReference>
<keyword evidence="5" id="KW-0029">Amino-acid transport</keyword>
<evidence type="ECO:0000256" key="3">
    <source>
        <dbReference type="ARBA" id="ARBA00022448"/>
    </source>
</evidence>
<dbReference type="Gene3D" id="1.10.3860.10">
    <property type="entry name" value="Sodium:dicarboxylate symporter"/>
    <property type="match status" value="1"/>
</dbReference>
<proteinExistence type="inferred from homology"/>
<comment type="similarity">
    <text evidence="2">Belongs to the dicarboxylate/amino acid:cation symporter (DAACS) (TC 2.A.23) family.</text>
</comment>
<feature type="transmembrane region" description="Helical" evidence="8">
    <location>
        <begin position="265"/>
        <end position="285"/>
    </location>
</feature>
<keyword evidence="4 8" id="KW-0812">Transmembrane</keyword>
<dbReference type="PRINTS" id="PR00173">
    <property type="entry name" value="EDTRNSPORT"/>
</dbReference>
<keyword evidence="7 8" id="KW-0472">Membrane</keyword>
<dbReference type="RefSeq" id="WP_109604962.1">
    <property type="nucleotide sequence ID" value="NZ_QGGI01000010.1"/>
</dbReference>
<comment type="caution">
    <text evidence="9">The sequence shown here is derived from an EMBL/GenBank/DDBJ whole genome shotgun (WGS) entry which is preliminary data.</text>
</comment>
<feature type="transmembrane region" description="Helical" evidence="8">
    <location>
        <begin position="108"/>
        <end position="129"/>
    </location>
</feature>